<reference evidence="2 3" key="3">
    <citation type="submission" date="2025-05" db="UniProtKB">
        <authorList>
            <consortium name="RefSeq"/>
        </authorList>
    </citation>
    <scope>IDENTIFICATION</scope>
    <source>
        <tissue evidence="2 3">Leaf</tissue>
    </source>
</reference>
<reference evidence="1" key="2">
    <citation type="journal article" date="2014" name="Nat. Commun.">
        <title>The emerging biofuel crop Camelina sativa retains a highly undifferentiated hexaploid genome structure.</title>
        <authorList>
            <person name="Kagale S."/>
            <person name="Koh C."/>
            <person name="Nixon J."/>
            <person name="Bollina V."/>
            <person name="Clarke W.E."/>
            <person name="Tuteja R."/>
            <person name="Spillane C."/>
            <person name="Robinson S.J."/>
            <person name="Links M.G."/>
            <person name="Clarke C."/>
            <person name="Higgins E.E."/>
            <person name="Huebert T."/>
            <person name="Sharpe A.G."/>
            <person name="Parkin I.A."/>
        </authorList>
    </citation>
    <scope>NUCLEOTIDE SEQUENCE [LARGE SCALE GENOMIC DNA]</scope>
    <source>
        <strain evidence="1">r\DH55</strain>
    </source>
</reference>
<dbReference type="InterPro" id="IPR046373">
    <property type="entry name" value="Acyl-CoA_Oxase/DH_mid-dom_sf"/>
</dbReference>
<keyword evidence="1" id="KW-1185">Reference proteome</keyword>
<dbReference type="RefSeq" id="XP_010445287.1">
    <property type="nucleotide sequence ID" value="XM_010446985.2"/>
</dbReference>
<proteinExistence type="predicted"/>
<dbReference type="RefSeq" id="XP_010445294.1">
    <property type="nucleotide sequence ID" value="XM_010446992.1"/>
</dbReference>
<sequence>MNQLLGLVRDAGIRPFSYVADDPEKYFSIMEAVGSVDMSFGIKMGVQYSLWGGSVLNLGTKKHRDKYFDGIDNLDYTGCFAMTELHHGSNVQGLQTMQKDDKSFLFKR</sequence>
<organism evidence="1 2">
    <name type="scientific">Camelina sativa</name>
    <name type="common">False flax</name>
    <name type="synonym">Myagrum sativum</name>
    <dbReference type="NCBI Taxonomy" id="90675"/>
    <lineage>
        <taxon>Eukaryota</taxon>
        <taxon>Viridiplantae</taxon>
        <taxon>Streptophyta</taxon>
        <taxon>Embryophyta</taxon>
        <taxon>Tracheophyta</taxon>
        <taxon>Spermatophyta</taxon>
        <taxon>Magnoliopsida</taxon>
        <taxon>eudicotyledons</taxon>
        <taxon>Gunneridae</taxon>
        <taxon>Pentapetalae</taxon>
        <taxon>rosids</taxon>
        <taxon>malvids</taxon>
        <taxon>Brassicales</taxon>
        <taxon>Brassicaceae</taxon>
        <taxon>Camelineae</taxon>
        <taxon>Camelina</taxon>
    </lineage>
</organism>
<dbReference type="GeneID" id="104727939"/>
<dbReference type="Gene3D" id="2.40.110.10">
    <property type="entry name" value="Butyryl-CoA Dehydrogenase, subunit A, domain 2"/>
    <property type="match status" value="1"/>
</dbReference>
<accession>A0ABM0US09</accession>
<dbReference type="GeneID" id="104727930"/>
<dbReference type="InterPro" id="IPR009100">
    <property type="entry name" value="AcylCoA_DH/oxidase_NM_dom_sf"/>
</dbReference>
<protein>
    <submittedName>
        <fullName evidence="2 3">Acyl-coenzyme A oxidase 2, peroxisomal-like</fullName>
    </submittedName>
</protein>
<name>A0ABM0US09_CAMSA</name>
<evidence type="ECO:0000313" key="3">
    <source>
        <dbReference type="RefSeq" id="XP_010445294.1"/>
    </source>
</evidence>
<evidence type="ECO:0000313" key="1">
    <source>
        <dbReference type="Proteomes" id="UP000694864"/>
    </source>
</evidence>
<dbReference type="SUPFAM" id="SSF56645">
    <property type="entry name" value="Acyl-CoA dehydrogenase NM domain-like"/>
    <property type="match status" value="1"/>
</dbReference>
<evidence type="ECO:0000313" key="2">
    <source>
        <dbReference type="RefSeq" id="XP_010445287.1"/>
    </source>
</evidence>
<dbReference type="InterPro" id="IPR012258">
    <property type="entry name" value="Acyl-CoA_oxidase"/>
</dbReference>
<dbReference type="Gene3D" id="1.10.540.10">
    <property type="entry name" value="Acyl-CoA dehydrogenase/oxidase, N-terminal domain"/>
    <property type="match status" value="1"/>
</dbReference>
<dbReference type="InterPro" id="IPR037069">
    <property type="entry name" value="AcylCoA_DH/ox_N_sf"/>
</dbReference>
<reference evidence="1" key="1">
    <citation type="journal article" date="1997" name="Nucleic Acids Res.">
        <title>tRNAscan-SE: a program for improved detection of transfer RNA genes in genomic sequence.</title>
        <authorList>
            <person name="Lowe T.M."/>
            <person name="Eddy S.R."/>
        </authorList>
    </citation>
    <scope>NUCLEOTIDE SEQUENCE [LARGE SCALE GENOMIC DNA]</scope>
    <source>
        <strain evidence="1">r\DH55</strain>
    </source>
</reference>
<dbReference type="PANTHER" id="PTHR10909">
    <property type="entry name" value="ELECTRON TRANSPORT OXIDOREDUCTASE"/>
    <property type="match status" value="1"/>
</dbReference>
<dbReference type="Proteomes" id="UP000694864">
    <property type="component" value="Chromosome 2"/>
</dbReference>
<gene>
    <name evidence="2" type="primary">LOC104727930</name>
    <name evidence="3" type="synonym">LOC104727939</name>
</gene>
<dbReference type="PANTHER" id="PTHR10909:SF378">
    <property type="entry name" value="ACYL-COENZYME A OXIDASE"/>
    <property type="match status" value="1"/>
</dbReference>